<dbReference type="AlphaFoldDB" id="A0A1R3T528"/>
<dbReference type="InterPro" id="IPR010359">
    <property type="entry name" value="IrrE_HExxH"/>
</dbReference>
<feature type="domain" description="IrrE N-terminal-like" evidence="1">
    <location>
        <begin position="45"/>
        <end position="159"/>
    </location>
</feature>
<dbReference type="Pfam" id="PF06114">
    <property type="entry name" value="Peptidase_M78"/>
    <property type="match status" value="1"/>
</dbReference>
<sequence>MDELYTRISKSTKHVLYQYMKDNDISLLNYNFNYFFQHCIQKCQIQVISHHFSNHKIEGLTVVDELGTSFSYERDNPKVKQNFTLCHELGHFILKHDGNYFAESIDNQENLLEREANIFSAVVLMPDIVLLSKIYYSCETFHQIQNSLEVSKQALFFRLLDFLREYYSGKDNEIKQAVETYIEGNNASIYRLFHDIREQIIEEFHQFQPSLINQVKQRVRKVGFVTSQECPGLLNQDNWKAIKEENINLKTWLVYNKGKSIAYVWDKEKFSDEEARKKAELQLLLM</sequence>
<dbReference type="Gene3D" id="1.10.10.2910">
    <property type="match status" value="1"/>
</dbReference>
<evidence type="ECO:0000313" key="2">
    <source>
        <dbReference type="EMBL" id="SCW20774.1"/>
    </source>
</evidence>
<name>A0A1R3T528_STRSL</name>
<proteinExistence type="predicted"/>
<reference evidence="2" key="2">
    <citation type="submission" date="2017-02" db="EMBL/GenBank/DDBJ databases">
        <title>Diversity of integrative and conjugative elements of Streptococcus salivarius and their intra- and interspecies transfer.</title>
        <authorList>
            <person name="Dahmane N."/>
            <person name="Libante V."/>
            <person name="Charron-Bourgoin F."/>
            <person name="Guedon E."/>
            <person name="Guedon G."/>
            <person name="Leblond-Bourget N."/>
            <person name="Payot S."/>
        </authorList>
    </citation>
    <scope>NUCLEOTIDE SEQUENCE</scope>
    <source>
        <strain evidence="2">F6-1</strain>
    </source>
</reference>
<dbReference type="RefSeq" id="WP_104020573.1">
    <property type="nucleotide sequence ID" value="NZ_JADPCL010000006.1"/>
</dbReference>
<dbReference type="PANTHER" id="PTHR43236">
    <property type="entry name" value="ANTITOXIN HIGA1"/>
    <property type="match status" value="1"/>
</dbReference>
<evidence type="ECO:0000259" key="1">
    <source>
        <dbReference type="Pfam" id="PF06114"/>
    </source>
</evidence>
<dbReference type="InterPro" id="IPR052345">
    <property type="entry name" value="Rad_response_metalloprotease"/>
</dbReference>
<dbReference type="EMBL" id="LT622830">
    <property type="protein sequence ID" value="SCW20774.1"/>
    <property type="molecule type" value="Genomic_DNA"/>
</dbReference>
<organism evidence="2">
    <name type="scientific">Streptococcus salivarius</name>
    <dbReference type="NCBI Taxonomy" id="1304"/>
    <lineage>
        <taxon>Bacteria</taxon>
        <taxon>Bacillati</taxon>
        <taxon>Bacillota</taxon>
        <taxon>Bacilli</taxon>
        <taxon>Lactobacillales</taxon>
        <taxon>Streptococcaceae</taxon>
        <taxon>Streptococcus</taxon>
    </lineage>
</organism>
<dbReference type="PANTHER" id="PTHR43236:SF1">
    <property type="entry name" value="BLL7220 PROTEIN"/>
    <property type="match status" value="1"/>
</dbReference>
<protein>
    <recommendedName>
        <fullName evidence="1">IrrE N-terminal-like domain-containing protein</fullName>
    </recommendedName>
</protein>
<accession>A0A1R3T528</accession>
<reference evidence="2" key="1">
    <citation type="submission" date="2016-08" db="EMBL/GenBank/DDBJ databases">
        <authorList>
            <person name="Seilhamer J.J."/>
        </authorList>
    </citation>
    <scope>NUCLEOTIDE SEQUENCE</scope>
    <source>
        <strain evidence="2">F6-1</strain>
    </source>
</reference>